<evidence type="ECO:0000313" key="2">
    <source>
        <dbReference type="Proteomes" id="UP001195483"/>
    </source>
</evidence>
<accession>A0AAE0S7V8</accession>
<dbReference type="AlphaFoldDB" id="A0AAE0S7V8"/>
<evidence type="ECO:0000313" key="1">
    <source>
        <dbReference type="EMBL" id="KAK3586955.1"/>
    </source>
</evidence>
<protein>
    <submittedName>
        <fullName evidence="1">Uncharacterized protein</fullName>
    </submittedName>
</protein>
<reference evidence="1" key="3">
    <citation type="submission" date="2023-05" db="EMBL/GenBank/DDBJ databases">
        <authorList>
            <person name="Smith C.H."/>
        </authorList>
    </citation>
    <scope>NUCLEOTIDE SEQUENCE</scope>
    <source>
        <strain evidence="1">CHS0354</strain>
        <tissue evidence="1">Mantle</tissue>
    </source>
</reference>
<keyword evidence="2" id="KW-1185">Reference proteome</keyword>
<sequence length="125" mass="15057">MLFSSRRKRLVEFLDALKSGRENRDTTCSGISKRTSRRRAKVSKCTFKRARTQCQTLVRPILFKLDRRIPKRRTLVITFLSMQKRRVPRIKKYLFKQARTRLAEIINALKKRRQDRREPFSESPF</sequence>
<dbReference type="EMBL" id="JAEAOA010001593">
    <property type="protein sequence ID" value="KAK3586955.1"/>
    <property type="molecule type" value="Genomic_DNA"/>
</dbReference>
<comment type="caution">
    <text evidence="1">The sequence shown here is derived from an EMBL/GenBank/DDBJ whole genome shotgun (WGS) entry which is preliminary data.</text>
</comment>
<reference evidence="1" key="1">
    <citation type="journal article" date="2021" name="Genome Biol. Evol.">
        <title>A High-Quality Reference Genome for a Parasitic Bivalve with Doubly Uniparental Inheritance (Bivalvia: Unionida).</title>
        <authorList>
            <person name="Smith C.H."/>
        </authorList>
    </citation>
    <scope>NUCLEOTIDE SEQUENCE</scope>
    <source>
        <strain evidence="1">CHS0354</strain>
    </source>
</reference>
<dbReference type="Proteomes" id="UP001195483">
    <property type="component" value="Unassembled WGS sequence"/>
</dbReference>
<gene>
    <name evidence="1" type="ORF">CHS0354_026666</name>
</gene>
<organism evidence="1 2">
    <name type="scientific">Potamilus streckersoni</name>
    <dbReference type="NCBI Taxonomy" id="2493646"/>
    <lineage>
        <taxon>Eukaryota</taxon>
        <taxon>Metazoa</taxon>
        <taxon>Spiralia</taxon>
        <taxon>Lophotrochozoa</taxon>
        <taxon>Mollusca</taxon>
        <taxon>Bivalvia</taxon>
        <taxon>Autobranchia</taxon>
        <taxon>Heteroconchia</taxon>
        <taxon>Palaeoheterodonta</taxon>
        <taxon>Unionida</taxon>
        <taxon>Unionoidea</taxon>
        <taxon>Unionidae</taxon>
        <taxon>Ambleminae</taxon>
        <taxon>Lampsilini</taxon>
        <taxon>Potamilus</taxon>
    </lineage>
</organism>
<proteinExistence type="predicted"/>
<name>A0AAE0S7V8_9BIVA</name>
<reference evidence="1" key="2">
    <citation type="journal article" date="2021" name="Genome Biol. Evol.">
        <title>Developing a high-quality reference genome for a parasitic bivalve with doubly uniparental inheritance (Bivalvia: Unionida).</title>
        <authorList>
            <person name="Smith C.H."/>
        </authorList>
    </citation>
    <scope>NUCLEOTIDE SEQUENCE</scope>
    <source>
        <strain evidence="1">CHS0354</strain>
        <tissue evidence="1">Mantle</tissue>
    </source>
</reference>